<evidence type="ECO:0000256" key="1">
    <source>
        <dbReference type="SAM" id="MobiDB-lite"/>
    </source>
</evidence>
<evidence type="ECO:0000313" key="2">
    <source>
        <dbReference type="EMBL" id="QTF82137.1"/>
    </source>
</evidence>
<organism evidence="2 3">
    <name type="scientific">Arthrobacter phage Prairie</name>
    <dbReference type="NCBI Taxonomy" id="2816463"/>
    <lineage>
        <taxon>Viruses</taxon>
        <taxon>Duplodnaviria</taxon>
        <taxon>Heunggongvirae</taxon>
        <taxon>Uroviricota</taxon>
        <taxon>Caudoviricetes</taxon>
        <taxon>Berryhillviridae</taxon>
        <taxon>Lilmacvirus</taxon>
        <taxon>Lilmacvirus prairie</taxon>
    </lineage>
</organism>
<name>A0A8A5LQV6_9CAUD</name>
<reference evidence="2" key="1">
    <citation type="submission" date="2021-02" db="EMBL/GenBank/DDBJ databases">
        <authorList>
            <person name="Johnson B.J."/>
            <person name="Isenhart S.H."/>
            <person name="Brown D.K."/>
            <person name="Kleven A.S."/>
            <person name="Bohn B.R."/>
            <person name="Martinez L.A."/>
            <person name="Garcia C.A."/>
            <person name="Zack K.M."/>
            <person name="Garlena R.A."/>
            <person name="Russell D.A."/>
            <person name="Jacobs-Sera D."/>
            <person name="Hatfull G.F."/>
        </authorList>
    </citation>
    <scope>NUCLEOTIDE SEQUENCE</scope>
</reference>
<keyword evidence="3" id="KW-1185">Reference proteome</keyword>
<accession>A0A8A5LQV6</accession>
<feature type="region of interest" description="Disordered" evidence="1">
    <location>
        <begin position="58"/>
        <end position="93"/>
    </location>
</feature>
<dbReference type="Proteomes" id="UP000664925">
    <property type="component" value="Segment"/>
</dbReference>
<dbReference type="EMBL" id="MW601223">
    <property type="protein sequence ID" value="QTF82137.1"/>
    <property type="molecule type" value="Genomic_DNA"/>
</dbReference>
<gene>
    <name evidence="2" type="primary">40</name>
    <name evidence="2" type="ORF">SEA_PRAIRIE_40</name>
</gene>
<protein>
    <submittedName>
        <fullName evidence="2">Uncharacterized protein</fullName>
    </submittedName>
</protein>
<evidence type="ECO:0000313" key="3">
    <source>
        <dbReference type="Proteomes" id="UP000664925"/>
    </source>
</evidence>
<sequence>MTPLKTSDTLAVADQMIGQAGQFHSSRGGIYPATVVAARYIETPAGQDLELDVVVTRPGTGGTRPTGPFLELVRGVRTGPPTSFHPHTFRRVS</sequence>
<proteinExistence type="predicted"/>